<proteinExistence type="predicted"/>
<dbReference type="InterPro" id="IPR029787">
    <property type="entry name" value="Nucleotide_cyclase"/>
</dbReference>
<dbReference type="SUPFAM" id="SSF55073">
    <property type="entry name" value="Nucleotide cyclase"/>
    <property type="match status" value="1"/>
</dbReference>
<dbReference type="PANTHER" id="PTHR44757:SF2">
    <property type="entry name" value="BIOFILM ARCHITECTURE MAINTENANCE PROTEIN MBAA"/>
    <property type="match status" value="1"/>
</dbReference>
<keyword evidence="1" id="KW-1133">Transmembrane helix</keyword>
<organism evidence="3 4">
    <name type="scientific">Aquibacillus rhizosphaerae</name>
    <dbReference type="NCBI Taxonomy" id="3051431"/>
    <lineage>
        <taxon>Bacteria</taxon>
        <taxon>Bacillati</taxon>
        <taxon>Bacillota</taxon>
        <taxon>Bacilli</taxon>
        <taxon>Bacillales</taxon>
        <taxon>Bacillaceae</taxon>
        <taxon>Aquibacillus</taxon>
    </lineage>
</organism>
<dbReference type="NCBIfam" id="TIGR00229">
    <property type="entry name" value="sensory_box"/>
    <property type="match status" value="1"/>
</dbReference>
<dbReference type="EMBL" id="JASTZU010000018">
    <property type="protein sequence ID" value="MDL4839866.1"/>
    <property type="molecule type" value="Genomic_DNA"/>
</dbReference>
<feature type="transmembrane region" description="Helical" evidence="1">
    <location>
        <begin position="39"/>
        <end position="59"/>
    </location>
</feature>
<feature type="transmembrane region" description="Helical" evidence="1">
    <location>
        <begin position="6"/>
        <end position="27"/>
    </location>
</feature>
<dbReference type="Pfam" id="PF00990">
    <property type="entry name" value="GGDEF"/>
    <property type="match status" value="1"/>
</dbReference>
<dbReference type="InterPro" id="IPR000014">
    <property type="entry name" value="PAS"/>
</dbReference>
<keyword evidence="1" id="KW-0812">Transmembrane</keyword>
<dbReference type="InterPro" id="IPR043128">
    <property type="entry name" value="Rev_trsase/Diguanyl_cyclase"/>
</dbReference>
<dbReference type="PROSITE" id="PS50887">
    <property type="entry name" value="GGDEF"/>
    <property type="match status" value="1"/>
</dbReference>
<dbReference type="CDD" id="cd01949">
    <property type="entry name" value="GGDEF"/>
    <property type="match status" value="1"/>
</dbReference>
<protein>
    <submittedName>
        <fullName evidence="3">Histidine kinase N-terminal 7TM domain-containing protein</fullName>
    </submittedName>
</protein>
<dbReference type="PANTHER" id="PTHR44757">
    <property type="entry name" value="DIGUANYLATE CYCLASE DGCP"/>
    <property type="match status" value="1"/>
</dbReference>
<dbReference type="SUPFAM" id="SSF55785">
    <property type="entry name" value="PYP-like sensor domain (PAS domain)"/>
    <property type="match status" value="1"/>
</dbReference>
<dbReference type="Pfam" id="PF16927">
    <property type="entry name" value="HisKA_7TM"/>
    <property type="match status" value="1"/>
</dbReference>
<dbReference type="Gene3D" id="3.30.450.20">
    <property type="entry name" value="PAS domain"/>
    <property type="match status" value="1"/>
</dbReference>
<keyword evidence="3" id="KW-0418">Kinase</keyword>
<dbReference type="NCBIfam" id="TIGR00254">
    <property type="entry name" value="GGDEF"/>
    <property type="match status" value="1"/>
</dbReference>
<feature type="transmembrane region" description="Helical" evidence="1">
    <location>
        <begin position="104"/>
        <end position="125"/>
    </location>
</feature>
<keyword evidence="4" id="KW-1185">Reference proteome</keyword>
<name>A0ABT7L1Y5_9BACI</name>
<dbReference type="InterPro" id="IPR031621">
    <property type="entry name" value="HisKA_7TM"/>
</dbReference>
<feature type="transmembrane region" description="Helical" evidence="1">
    <location>
        <begin position="71"/>
        <end position="92"/>
    </location>
</feature>
<dbReference type="Pfam" id="PF13188">
    <property type="entry name" value="PAS_8"/>
    <property type="match status" value="1"/>
</dbReference>
<feature type="transmembrane region" description="Helical" evidence="1">
    <location>
        <begin position="145"/>
        <end position="168"/>
    </location>
</feature>
<feature type="domain" description="GGDEF" evidence="2">
    <location>
        <begin position="383"/>
        <end position="407"/>
    </location>
</feature>
<dbReference type="InterPro" id="IPR035965">
    <property type="entry name" value="PAS-like_dom_sf"/>
</dbReference>
<comment type="caution">
    <text evidence="3">The sequence shown here is derived from an EMBL/GenBank/DDBJ whole genome shotgun (WGS) entry which is preliminary data.</text>
</comment>
<dbReference type="RefSeq" id="WP_285930828.1">
    <property type="nucleotide sequence ID" value="NZ_JASTZU010000018.1"/>
</dbReference>
<feature type="transmembrane region" description="Helical" evidence="1">
    <location>
        <begin position="180"/>
        <end position="199"/>
    </location>
</feature>
<evidence type="ECO:0000259" key="2">
    <source>
        <dbReference type="PROSITE" id="PS50887"/>
    </source>
</evidence>
<dbReference type="Gene3D" id="3.30.70.270">
    <property type="match status" value="1"/>
</dbReference>
<sequence length="407" mass="47166">MNTELTAYITLVCTSSVLIIYLCLYVFMKRHKFKNIANWFILYSLSITIYCIGSAFGLMSTTLQEMKFWTIVQYIGMPVSSPLGLLFIMHYLGIKITKRKWIPLIIIPFISLVMVVTNDFHHLHYRVYAFDSVLGAPFVHQEIGIWYMIHGMFTFACMFIAFFLLISHWKETAKVYRPQLIALLFGQLVPMLTAFIYLIGLTPPGIDPVPMSLWLTSLLYVWAISSSRLFSIIPIAKDAIFNSIDDGVIVLDDSYRIIEFNQACESLFPNINKSMLGENFTKVWSQLSSNPFPYNIEPNIHGELRYKKLGNENKIYQVRSTKMQKTNNSNGLLLLFSDITEVKELQEKLEHQAYYDDLTQIYNRRAFFEQCQQSLDASMKSAIPFSVILIDIDYFKKVNDTYGHLCW</sequence>
<accession>A0ABT7L1Y5</accession>
<reference evidence="3 4" key="1">
    <citation type="submission" date="2023-06" db="EMBL/GenBank/DDBJ databases">
        <title>Aquibacillus rhizosphaerae LR5S19.</title>
        <authorList>
            <person name="Sun J.-Q."/>
        </authorList>
    </citation>
    <scope>NUCLEOTIDE SEQUENCE [LARGE SCALE GENOMIC DNA]</scope>
    <source>
        <strain evidence="3 4">LR5S19</strain>
    </source>
</reference>
<feature type="transmembrane region" description="Helical" evidence="1">
    <location>
        <begin position="211"/>
        <end position="230"/>
    </location>
</feature>
<dbReference type="InterPro" id="IPR052155">
    <property type="entry name" value="Biofilm_reg_signaling"/>
</dbReference>
<gene>
    <name evidence="3" type="ORF">QQS35_05275</name>
</gene>
<evidence type="ECO:0000256" key="1">
    <source>
        <dbReference type="SAM" id="Phobius"/>
    </source>
</evidence>
<evidence type="ECO:0000313" key="4">
    <source>
        <dbReference type="Proteomes" id="UP001235343"/>
    </source>
</evidence>
<keyword evidence="3" id="KW-0808">Transferase</keyword>
<dbReference type="InterPro" id="IPR000160">
    <property type="entry name" value="GGDEF_dom"/>
</dbReference>
<evidence type="ECO:0000313" key="3">
    <source>
        <dbReference type="EMBL" id="MDL4839866.1"/>
    </source>
</evidence>
<dbReference type="Proteomes" id="UP001235343">
    <property type="component" value="Unassembled WGS sequence"/>
</dbReference>
<dbReference type="GO" id="GO:0016301">
    <property type="term" value="F:kinase activity"/>
    <property type="evidence" value="ECO:0007669"/>
    <property type="project" value="UniProtKB-KW"/>
</dbReference>
<keyword evidence="1" id="KW-0472">Membrane</keyword>